<dbReference type="AlphaFoldDB" id="A0A9K3NLE4"/>
<reference evidence="1" key="1">
    <citation type="journal article" date="2017" name="Nature">
        <title>The sunflower genome provides insights into oil metabolism, flowering and Asterid evolution.</title>
        <authorList>
            <person name="Badouin H."/>
            <person name="Gouzy J."/>
            <person name="Grassa C.J."/>
            <person name="Murat F."/>
            <person name="Staton S.E."/>
            <person name="Cottret L."/>
            <person name="Lelandais-Briere C."/>
            <person name="Owens G.L."/>
            <person name="Carrere S."/>
            <person name="Mayjonade B."/>
            <person name="Legrand L."/>
            <person name="Gill N."/>
            <person name="Kane N.C."/>
            <person name="Bowers J.E."/>
            <person name="Hubner S."/>
            <person name="Bellec A."/>
            <person name="Berard A."/>
            <person name="Berges H."/>
            <person name="Blanchet N."/>
            <person name="Boniface M.C."/>
            <person name="Brunel D."/>
            <person name="Catrice O."/>
            <person name="Chaidir N."/>
            <person name="Claudel C."/>
            <person name="Donnadieu C."/>
            <person name="Faraut T."/>
            <person name="Fievet G."/>
            <person name="Helmstetter N."/>
            <person name="King M."/>
            <person name="Knapp S.J."/>
            <person name="Lai Z."/>
            <person name="Le Paslier M.C."/>
            <person name="Lippi Y."/>
            <person name="Lorenzon L."/>
            <person name="Mandel J.R."/>
            <person name="Marage G."/>
            <person name="Marchand G."/>
            <person name="Marquand E."/>
            <person name="Bret-Mestries E."/>
            <person name="Morien E."/>
            <person name="Nambeesan S."/>
            <person name="Nguyen T."/>
            <person name="Pegot-Espagnet P."/>
            <person name="Pouilly N."/>
            <person name="Raftis F."/>
            <person name="Sallet E."/>
            <person name="Schiex T."/>
            <person name="Thomas J."/>
            <person name="Vandecasteele C."/>
            <person name="Vares D."/>
            <person name="Vear F."/>
            <person name="Vautrin S."/>
            <person name="Crespi M."/>
            <person name="Mangin B."/>
            <person name="Burke J.M."/>
            <person name="Salse J."/>
            <person name="Munos S."/>
            <person name="Vincourt P."/>
            <person name="Rieseberg L.H."/>
            <person name="Langlade N.B."/>
        </authorList>
    </citation>
    <scope>NUCLEOTIDE SEQUENCE</scope>
    <source>
        <tissue evidence="1">Leaves</tissue>
    </source>
</reference>
<evidence type="ECO:0000313" key="1">
    <source>
        <dbReference type="EMBL" id="KAF5804651.1"/>
    </source>
</evidence>
<sequence>MKVKTGSKPVPGTPKVGIELVPKIFRFRKFGAGTQYHFLISDHEFHTNNIINIQLFD</sequence>
<comment type="caution">
    <text evidence="1">The sequence shown here is derived from an EMBL/GenBank/DDBJ whole genome shotgun (WGS) entry which is preliminary data.</text>
</comment>
<name>A0A9K3NLE4_HELAN</name>
<dbReference type="Gramene" id="mRNA:HanXRQr2_Chr05g0199561">
    <property type="protein sequence ID" value="CDS:HanXRQr2_Chr05g0199561.1"/>
    <property type="gene ID" value="HanXRQr2_Chr05g0199561"/>
</dbReference>
<dbReference type="Proteomes" id="UP000215914">
    <property type="component" value="Unassembled WGS sequence"/>
</dbReference>
<accession>A0A9K3NLE4</accession>
<evidence type="ECO:0000313" key="2">
    <source>
        <dbReference type="Proteomes" id="UP000215914"/>
    </source>
</evidence>
<proteinExistence type="predicted"/>
<organism evidence="1 2">
    <name type="scientific">Helianthus annuus</name>
    <name type="common">Common sunflower</name>
    <dbReference type="NCBI Taxonomy" id="4232"/>
    <lineage>
        <taxon>Eukaryota</taxon>
        <taxon>Viridiplantae</taxon>
        <taxon>Streptophyta</taxon>
        <taxon>Embryophyta</taxon>
        <taxon>Tracheophyta</taxon>
        <taxon>Spermatophyta</taxon>
        <taxon>Magnoliopsida</taxon>
        <taxon>eudicotyledons</taxon>
        <taxon>Gunneridae</taxon>
        <taxon>Pentapetalae</taxon>
        <taxon>asterids</taxon>
        <taxon>campanulids</taxon>
        <taxon>Asterales</taxon>
        <taxon>Asteraceae</taxon>
        <taxon>Asteroideae</taxon>
        <taxon>Heliantheae alliance</taxon>
        <taxon>Heliantheae</taxon>
        <taxon>Helianthus</taxon>
    </lineage>
</organism>
<protein>
    <submittedName>
        <fullName evidence="1">Uncharacterized protein</fullName>
    </submittedName>
</protein>
<gene>
    <name evidence="1" type="ORF">HanXRQr2_Chr05g0199561</name>
</gene>
<reference evidence="1" key="2">
    <citation type="submission" date="2020-06" db="EMBL/GenBank/DDBJ databases">
        <title>Helianthus annuus Genome sequencing and assembly Release 2.</title>
        <authorList>
            <person name="Gouzy J."/>
            <person name="Langlade N."/>
            <person name="Munos S."/>
        </authorList>
    </citation>
    <scope>NUCLEOTIDE SEQUENCE</scope>
    <source>
        <tissue evidence="1">Leaves</tissue>
    </source>
</reference>
<keyword evidence="2" id="KW-1185">Reference proteome</keyword>
<dbReference type="EMBL" id="MNCJ02000320">
    <property type="protein sequence ID" value="KAF5804651.1"/>
    <property type="molecule type" value="Genomic_DNA"/>
</dbReference>